<feature type="region of interest" description="Disordered" evidence="1">
    <location>
        <begin position="119"/>
        <end position="138"/>
    </location>
</feature>
<proteinExistence type="predicted"/>
<gene>
    <name evidence="2" type="ORF">Sradi_6839500</name>
</gene>
<feature type="compositionally biased region" description="Polar residues" evidence="1">
    <location>
        <begin position="95"/>
        <end position="108"/>
    </location>
</feature>
<dbReference type="EMBL" id="JACGWJ010000050">
    <property type="protein sequence ID" value="KAL0295360.1"/>
    <property type="molecule type" value="Genomic_DNA"/>
</dbReference>
<name>A0AAW2JP18_SESRA</name>
<comment type="caution">
    <text evidence="2">The sequence shown here is derived from an EMBL/GenBank/DDBJ whole genome shotgun (WGS) entry which is preliminary data.</text>
</comment>
<protein>
    <submittedName>
        <fullName evidence="2">Uncharacterized protein</fullName>
    </submittedName>
</protein>
<dbReference type="AlphaFoldDB" id="A0AAW2JP18"/>
<reference evidence="2" key="2">
    <citation type="journal article" date="2024" name="Plant">
        <title>Genomic evolution and insights into agronomic trait innovations of Sesamum species.</title>
        <authorList>
            <person name="Miao H."/>
            <person name="Wang L."/>
            <person name="Qu L."/>
            <person name="Liu H."/>
            <person name="Sun Y."/>
            <person name="Le M."/>
            <person name="Wang Q."/>
            <person name="Wei S."/>
            <person name="Zheng Y."/>
            <person name="Lin W."/>
            <person name="Duan Y."/>
            <person name="Cao H."/>
            <person name="Xiong S."/>
            <person name="Wang X."/>
            <person name="Wei L."/>
            <person name="Li C."/>
            <person name="Ma Q."/>
            <person name="Ju M."/>
            <person name="Zhao R."/>
            <person name="Li G."/>
            <person name="Mu C."/>
            <person name="Tian Q."/>
            <person name="Mei H."/>
            <person name="Zhang T."/>
            <person name="Gao T."/>
            <person name="Zhang H."/>
        </authorList>
    </citation>
    <scope>NUCLEOTIDE SEQUENCE</scope>
    <source>
        <strain evidence="2">G02</strain>
    </source>
</reference>
<accession>A0AAW2JP18</accession>
<reference evidence="2" key="1">
    <citation type="submission" date="2020-06" db="EMBL/GenBank/DDBJ databases">
        <authorList>
            <person name="Li T."/>
            <person name="Hu X."/>
            <person name="Zhang T."/>
            <person name="Song X."/>
            <person name="Zhang H."/>
            <person name="Dai N."/>
            <person name="Sheng W."/>
            <person name="Hou X."/>
            <person name="Wei L."/>
        </authorList>
    </citation>
    <scope>NUCLEOTIDE SEQUENCE</scope>
    <source>
        <strain evidence="2">G02</strain>
        <tissue evidence="2">Leaf</tissue>
    </source>
</reference>
<organism evidence="2">
    <name type="scientific">Sesamum radiatum</name>
    <name type="common">Black benniseed</name>
    <dbReference type="NCBI Taxonomy" id="300843"/>
    <lineage>
        <taxon>Eukaryota</taxon>
        <taxon>Viridiplantae</taxon>
        <taxon>Streptophyta</taxon>
        <taxon>Embryophyta</taxon>
        <taxon>Tracheophyta</taxon>
        <taxon>Spermatophyta</taxon>
        <taxon>Magnoliopsida</taxon>
        <taxon>eudicotyledons</taxon>
        <taxon>Gunneridae</taxon>
        <taxon>Pentapetalae</taxon>
        <taxon>asterids</taxon>
        <taxon>lamiids</taxon>
        <taxon>Lamiales</taxon>
        <taxon>Pedaliaceae</taxon>
        <taxon>Sesamum</taxon>
    </lineage>
</organism>
<feature type="region of interest" description="Disordered" evidence="1">
    <location>
        <begin position="15"/>
        <end position="112"/>
    </location>
</feature>
<evidence type="ECO:0000313" key="2">
    <source>
        <dbReference type="EMBL" id="KAL0295360.1"/>
    </source>
</evidence>
<feature type="compositionally biased region" description="Low complexity" evidence="1">
    <location>
        <begin position="63"/>
        <end position="78"/>
    </location>
</feature>
<evidence type="ECO:0000256" key="1">
    <source>
        <dbReference type="SAM" id="MobiDB-lite"/>
    </source>
</evidence>
<sequence length="138" mass="14529">MAADIMFSKYLRDYAVGEHGGGTPPPHSPRGTPTSSGTKGKRPVSPLPGVMSKCPAKRTRENSLGTPPTGSSRPSSSSPSPPALNEERGFPSKPSRVSSGNLHSLQSFKQDEELSSSLALTLMGDSDPRRQVFLGSHA</sequence>